<dbReference type="InterPro" id="IPR050638">
    <property type="entry name" value="AA-Vitamin_Transporters"/>
</dbReference>
<evidence type="ECO:0000313" key="10">
    <source>
        <dbReference type="Proteomes" id="UP000824159"/>
    </source>
</evidence>
<gene>
    <name evidence="9" type="ORF">IAD12_05595</name>
</gene>
<feature type="transmembrane region" description="Helical" evidence="7">
    <location>
        <begin position="253"/>
        <end position="272"/>
    </location>
</feature>
<proteinExistence type="inferred from homology"/>
<keyword evidence="6 7" id="KW-0472">Membrane</keyword>
<feature type="transmembrane region" description="Helical" evidence="7">
    <location>
        <begin position="39"/>
        <end position="60"/>
    </location>
</feature>
<keyword evidence="3" id="KW-1003">Cell membrane</keyword>
<evidence type="ECO:0000256" key="3">
    <source>
        <dbReference type="ARBA" id="ARBA00022475"/>
    </source>
</evidence>
<dbReference type="InterPro" id="IPR037185">
    <property type="entry name" value="EmrE-like"/>
</dbReference>
<evidence type="ECO:0000256" key="5">
    <source>
        <dbReference type="ARBA" id="ARBA00022989"/>
    </source>
</evidence>
<evidence type="ECO:0000259" key="8">
    <source>
        <dbReference type="Pfam" id="PF00892"/>
    </source>
</evidence>
<evidence type="ECO:0000256" key="7">
    <source>
        <dbReference type="SAM" id="Phobius"/>
    </source>
</evidence>
<evidence type="ECO:0000256" key="2">
    <source>
        <dbReference type="ARBA" id="ARBA00007362"/>
    </source>
</evidence>
<reference evidence="9" key="1">
    <citation type="submission" date="2020-10" db="EMBL/GenBank/DDBJ databases">
        <authorList>
            <person name="Gilroy R."/>
        </authorList>
    </citation>
    <scope>NUCLEOTIDE SEQUENCE</scope>
    <source>
        <strain evidence="9">CHK176-22527</strain>
    </source>
</reference>
<dbReference type="SUPFAM" id="SSF103481">
    <property type="entry name" value="Multidrug resistance efflux transporter EmrE"/>
    <property type="match status" value="2"/>
</dbReference>
<dbReference type="InterPro" id="IPR000620">
    <property type="entry name" value="EamA_dom"/>
</dbReference>
<evidence type="ECO:0000256" key="1">
    <source>
        <dbReference type="ARBA" id="ARBA00004651"/>
    </source>
</evidence>
<organism evidence="9 10">
    <name type="scientific">Candidatus Allocopromorpha excrementavium</name>
    <dbReference type="NCBI Taxonomy" id="2840741"/>
    <lineage>
        <taxon>Bacteria</taxon>
        <taxon>Bacillati</taxon>
        <taxon>Bacillota</taxon>
        <taxon>Clostridia</taxon>
        <taxon>Eubacteriales</taxon>
        <taxon>Eubacteriaceae</taxon>
        <taxon>Eubacteriaceae incertae sedis</taxon>
        <taxon>Candidatus Allocopromorpha</taxon>
    </lineage>
</organism>
<feature type="transmembrane region" description="Helical" evidence="7">
    <location>
        <begin position="152"/>
        <end position="171"/>
    </location>
</feature>
<comment type="subcellular location">
    <subcellularLocation>
        <location evidence="1">Cell membrane</location>
        <topology evidence="1">Multi-pass membrane protein</topology>
    </subcellularLocation>
</comment>
<dbReference type="AlphaFoldDB" id="A0A9D1KV67"/>
<feature type="transmembrane region" description="Helical" evidence="7">
    <location>
        <begin position="183"/>
        <end position="201"/>
    </location>
</feature>
<accession>A0A9D1KV67</accession>
<dbReference type="PANTHER" id="PTHR32322">
    <property type="entry name" value="INNER MEMBRANE TRANSPORTER"/>
    <property type="match status" value="1"/>
</dbReference>
<feature type="transmembrane region" description="Helical" evidence="7">
    <location>
        <begin position="97"/>
        <end position="118"/>
    </location>
</feature>
<dbReference type="Pfam" id="PF00892">
    <property type="entry name" value="EamA"/>
    <property type="match status" value="2"/>
</dbReference>
<feature type="domain" description="EamA" evidence="8">
    <location>
        <begin position="154"/>
        <end position="293"/>
    </location>
</feature>
<name>A0A9D1KV67_9FIRM</name>
<sequence>MKQKDTTIGCLCAVGCEILYGMSYIFTKQATDEASALYLLGWRFFLAFAVMSILLVFGVIKADFRGKSWKTLILISVFSPVIYFTGETFGIRNTTALESGVFLACIPVVSLIASAVILNKKPSKIQVTGISVTLAGVLLTVLSASTSSSFSAAGYAFLFIAVISYALYCVFVDKAFGYTGAEITYGMAFAGTAVFGIMALAEAAFYDDVLGLITLPFRNEGFLAAVLYQAVGCSVAAFFMSNVAISRIGVNRTSSFIGVSTVVSIISGALILGESFTMFQIAGALIIIAGVYTANSREIFNSIRN</sequence>
<feature type="transmembrane region" description="Helical" evidence="7">
    <location>
        <begin position="7"/>
        <end position="27"/>
    </location>
</feature>
<dbReference type="GO" id="GO:0005886">
    <property type="term" value="C:plasma membrane"/>
    <property type="evidence" value="ECO:0007669"/>
    <property type="project" value="UniProtKB-SubCell"/>
</dbReference>
<keyword evidence="5 7" id="KW-1133">Transmembrane helix</keyword>
<feature type="transmembrane region" description="Helical" evidence="7">
    <location>
        <begin position="278"/>
        <end position="295"/>
    </location>
</feature>
<dbReference type="Gene3D" id="1.10.3730.20">
    <property type="match status" value="1"/>
</dbReference>
<comment type="similarity">
    <text evidence="2">Belongs to the EamA transporter family.</text>
</comment>
<evidence type="ECO:0000256" key="4">
    <source>
        <dbReference type="ARBA" id="ARBA00022692"/>
    </source>
</evidence>
<comment type="caution">
    <text evidence="9">The sequence shown here is derived from an EMBL/GenBank/DDBJ whole genome shotgun (WGS) entry which is preliminary data.</text>
</comment>
<reference evidence="9" key="2">
    <citation type="journal article" date="2021" name="PeerJ">
        <title>Extensive microbial diversity within the chicken gut microbiome revealed by metagenomics and culture.</title>
        <authorList>
            <person name="Gilroy R."/>
            <person name="Ravi A."/>
            <person name="Getino M."/>
            <person name="Pursley I."/>
            <person name="Horton D.L."/>
            <person name="Alikhan N.F."/>
            <person name="Baker D."/>
            <person name="Gharbi K."/>
            <person name="Hall N."/>
            <person name="Watson M."/>
            <person name="Adriaenssens E.M."/>
            <person name="Foster-Nyarko E."/>
            <person name="Jarju S."/>
            <person name="Secka A."/>
            <person name="Antonio M."/>
            <person name="Oren A."/>
            <person name="Chaudhuri R.R."/>
            <person name="La Ragione R."/>
            <person name="Hildebrand F."/>
            <person name="Pallen M.J."/>
        </authorList>
    </citation>
    <scope>NUCLEOTIDE SEQUENCE</scope>
    <source>
        <strain evidence="9">CHK176-22527</strain>
    </source>
</reference>
<keyword evidence="4 7" id="KW-0812">Transmembrane</keyword>
<dbReference type="EMBL" id="DVLX01000069">
    <property type="protein sequence ID" value="HIT99708.1"/>
    <property type="molecule type" value="Genomic_DNA"/>
</dbReference>
<dbReference type="PANTHER" id="PTHR32322:SF18">
    <property type="entry name" value="S-ADENOSYLMETHIONINE_S-ADENOSYLHOMOCYSTEINE TRANSPORTER"/>
    <property type="match status" value="1"/>
</dbReference>
<feature type="transmembrane region" description="Helical" evidence="7">
    <location>
        <begin position="125"/>
        <end position="146"/>
    </location>
</feature>
<feature type="domain" description="EamA" evidence="8">
    <location>
        <begin position="8"/>
        <end position="141"/>
    </location>
</feature>
<feature type="transmembrane region" description="Helical" evidence="7">
    <location>
        <begin position="72"/>
        <end position="91"/>
    </location>
</feature>
<feature type="transmembrane region" description="Helical" evidence="7">
    <location>
        <begin position="221"/>
        <end position="241"/>
    </location>
</feature>
<evidence type="ECO:0000256" key="6">
    <source>
        <dbReference type="ARBA" id="ARBA00023136"/>
    </source>
</evidence>
<dbReference type="Proteomes" id="UP000824159">
    <property type="component" value="Unassembled WGS sequence"/>
</dbReference>
<evidence type="ECO:0000313" key="9">
    <source>
        <dbReference type="EMBL" id="HIT99708.1"/>
    </source>
</evidence>
<protein>
    <submittedName>
        <fullName evidence="9">DMT family transporter</fullName>
    </submittedName>
</protein>